<evidence type="ECO:0000256" key="10">
    <source>
        <dbReference type="RuleBase" id="RU365070"/>
    </source>
</evidence>
<feature type="compositionally biased region" description="Basic and acidic residues" evidence="11">
    <location>
        <begin position="41"/>
        <end position="55"/>
    </location>
</feature>
<feature type="compositionally biased region" description="Basic and acidic residues" evidence="11">
    <location>
        <begin position="100"/>
        <end position="114"/>
    </location>
</feature>
<keyword evidence="15" id="KW-1185">Reference proteome</keyword>
<comment type="subunit">
    <text evidence="4 10">Component of the ribosomal small subunit (SSU) processome composed of at least 40 protein subunits and snoRNA U3.</text>
</comment>
<keyword evidence="7 10" id="KW-0698">rRNA processing</keyword>
<keyword evidence="6 10" id="KW-0690">Ribosome biogenesis</keyword>
<dbReference type="PANTHER" id="PTHR12933:SF0">
    <property type="entry name" value="U3 SMALL NUCLEOLAR RNA-ASSOCIATED PROTEIN 25 HOMOLOG"/>
    <property type="match status" value="1"/>
</dbReference>
<feature type="domain" description="UTP25 NTP hydrolase-like" evidence="13">
    <location>
        <begin position="192"/>
        <end position="449"/>
    </location>
</feature>
<dbReference type="FunFam" id="3.40.50.300:FF:002356">
    <property type="entry name" value="U3 small nucleolar RNA-associated protein 25"/>
    <property type="match status" value="1"/>
</dbReference>
<feature type="compositionally biased region" description="Acidic residues" evidence="11">
    <location>
        <begin position="1"/>
        <end position="13"/>
    </location>
</feature>
<dbReference type="InterPro" id="IPR053940">
    <property type="entry name" value="UTP25_NTPase-like"/>
</dbReference>
<dbReference type="Pfam" id="PF22916">
    <property type="entry name" value="UTP25_NTPase-like"/>
    <property type="match status" value="1"/>
</dbReference>
<name>A0AAD4EVY6_9PEZI</name>
<dbReference type="PANTHER" id="PTHR12933">
    <property type="entry name" value="ORF PROTEIN-RELATED"/>
    <property type="match status" value="1"/>
</dbReference>
<keyword evidence="8 10" id="KW-0539">Nucleus</keyword>
<evidence type="ECO:0000256" key="8">
    <source>
        <dbReference type="ARBA" id="ARBA00023242"/>
    </source>
</evidence>
<evidence type="ECO:0000256" key="6">
    <source>
        <dbReference type="ARBA" id="ARBA00022517"/>
    </source>
</evidence>
<dbReference type="GO" id="GO:0019843">
    <property type="term" value="F:rRNA binding"/>
    <property type="evidence" value="ECO:0007669"/>
    <property type="project" value="TreeGrafter"/>
</dbReference>
<comment type="caution">
    <text evidence="14">The sequence shown here is derived from an EMBL/GenBank/DDBJ whole genome shotgun (WGS) entry which is preliminary data.</text>
</comment>
<feature type="region of interest" description="Disordered" evidence="11">
    <location>
        <begin position="1"/>
        <end position="114"/>
    </location>
</feature>
<evidence type="ECO:0000259" key="13">
    <source>
        <dbReference type="Pfam" id="PF22916"/>
    </source>
</evidence>
<dbReference type="GO" id="GO:0032040">
    <property type="term" value="C:small-subunit processome"/>
    <property type="evidence" value="ECO:0007669"/>
    <property type="project" value="TreeGrafter"/>
</dbReference>
<evidence type="ECO:0000256" key="11">
    <source>
        <dbReference type="SAM" id="MobiDB-lite"/>
    </source>
</evidence>
<evidence type="ECO:0000256" key="3">
    <source>
        <dbReference type="ARBA" id="ARBA00009223"/>
    </source>
</evidence>
<gene>
    <name evidence="14" type="primary">UTP25</name>
    <name evidence="14" type="ORF">NEMBOFW57_004982</name>
</gene>
<comment type="similarity">
    <text evidence="3 10">Belongs to the UTP25 family.</text>
</comment>
<dbReference type="InterPro" id="IPR010678">
    <property type="entry name" value="UTP25"/>
</dbReference>
<dbReference type="GO" id="GO:0034511">
    <property type="term" value="F:U3 snoRNA binding"/>
    <property type="evidence" value="ECO:0007669"/>
    <property type="project" value="InterPro"/>
</dbReference>
<sequence>MEVDSDEEDEEETNQAAQPYMSLMRSLVESAPHKAKRRKLDHASAGDTEVAKPEEGPEEDEEAGEDKDVDLVDEPEEDPADAAPEDLFDEDDDLDSSDPFEMHFSDPKEEEVQPRVKAVQGGKWRMERVATKSTRIFYNTPDAAGVDGKALPAAVSGISDLKLKKRLRESMEPKHPKFDPTEQTIAPLLFNYQDILYCNRTVAGSQGIRRMACLHALNHIFKTRDRVVKNNAKLARAEGNEDLELRDQGFTRPKVLMILPTRQSCVKMVDMIVSICDADQQENRKRFEDGYIDKQSKFSDDKPDDFKDLFSGSDDDMFRLGLKFTRKTIKYFSQFYNSDIIFASPLGLRMAIGSEEEKKLDFDFLSSIELVIVDQADALLMQNWEHVEFIFEHLNIQPKDAHGCDFSRVRSWYLDDQSKFFRQTAIFSAFNTPELAELFRAHCHNWAGKARLQQESPGTIQYLPVKARQTFSRFEAPSIAADPDARFAYFTRAIVPLLTRHKARDAAGTLVFIPSYLDFVRVRNYFANNPAVEHVSFGTISEYADVPEASRARSHFANGRHKVLLYTERAHHFRRYQIKGVRRVVMYGLPDNPLFYGEIAGGYLQKSEQALLLEHGQGVVRVMFSKYDVMKLERIAGTSRVGKMIHDQGDTFDFV</sequence>
<dbReference type="EMBL" id="JAHCVI010000002">
    <property type="protein sequence ID" value="KAG7288628.1"/>
    <property type="molecule type" value="Genomic_DNA"/>
</dbReference>
<dbReference type="InterPro" id="IPR053939">
    <property type="entry name" value="UTP25_C"/>
</dbReference>
<feature type="domain" description="UTP25 C-terminal" evidence="12">
    <location>
        <begin position="460"/>
        <end position="654"/>
    </location>
</feature>
<dbReference type="Pfam" id="PF06862">
    <property type="entry name" value="Utp25_C"/>
    <property type="match status" value="1"/>
</dbReference>
<accession>A0AAD4EVY6</accession>
<reference evidence="14" key="1">
    <citation type="submission" date="2023-02" db="EMBL/GenBank/DDBJ databases">
        <authorList>
            <person name="Palmer J.M."/>
        </authorList>
    </citation>
    <scope>NUCLEOTIDE SEQUENCE</scope>
    <source>
        <strain evidence="14">FW57</strain>
    </source>
</reference>
<feature type="compositionally biased region" description="Acidic residues" evidence="11">
    <location>
        <begin position="56"/>
        <end position="98"/>
    </location>
</feature>
<keyword evidence="9 10" id="KW-0687">Ribonucleoprotein</keyword>
<dbReference type="InterPro" id="IPR027417">
    <property type="entry name" value="P-loop_NTPase"/>
</dbReference>
<dbReference type="SUPFAM" id="SSF52540">
    <property type="entry name" value="P-loop containing nucleoside triphosphate hydrolases"/>
    <property type="match status" value="1"/>
</dbReference>
<proteinExistence type="inferred from homology"/>
<evidence type="ECO:0000259" key="12">
    <source>
        <dbReference type="Pfam" id="PF06862"/>
    </source>
</evidence>
<evidence type="ECO:0000256" key="1">
    <source>
        <dbReference type="ARBA" id="ARBA00002883"/>
    </source>
</evidence>
<evidence type="ECO:0000256" key="7">
    <source>
        <dbReference type="ARBA" id="ARBA00022552"/>
    </source>
</evidence>
<comment type="function">
    <text evidence="1 10">DEAD-box RNA helicase-like protein required for pre-18S rRNA processing, specifically at sites A0, A1, and A2.</text>
</comment>
<dbReference type="GO" id="GO:0000462">
    <property type="term" value="P:maturation of SSU-rRNA from tricistronic rRNA transcript (SSU-rRNA, 5.8S rRNA, LSU-rRNA)"/>
    <property type="evidence" value="ECO:0007669"/>
    <property type="project" value="TreeGrafter"/>
</dbReference>
<evidence type="ECO:0000256" key="9">
    <source>
        <dbReference type="ARBA" id="ARBA00023274"/>
    </source>
</evidence>
<comment type="subcellular location">
    <subcellularLocation>
        <location evidence="2 10">Nucleus</location>
        <location evidence="2 10">Nucleolus</location>
    </subcellularLocation>
</comment>
<dbReference type="AlphaFoldDB" id="A0AAD4EVY6"/>
<evidence type="ECO:0000313" key="15">
    <source>
        <dbReference type="Proteomes" id="UP001197093"/>
    </source>
</evidence>
<evidence type="ECO:0000256" key="2">
    <source>
        <dbReference type="ARBA" id="ARBA00004604"/>
    </source>
</evidence>
<evidence type="ECO:0000256" key="4">
    <source>
        <dbReference type="ARBA" id="ARBA00011192"/>
    </source>
</evidence>
<evidence type="ECO:0000313" key="14">
    <source>
        <dbReference type="EMBL" id="KAG7288628.1"/>
    </source>
</evidence>
<dbReference type="Gene3D" id="3.40.50.300">
    <property type="entry name" value="P-loop containing nucleotide triphosphate hydrolases"/>
    <property type="match status" value="1"/>
</dbReference>
<organism evidence="14 15">
    <name type="scientific">Staphylotrichum longicolle</name>
    <dbReference type="NCBI Taxonomy" id="669026"/>
    <lineage>
        <taxon>Eukaryota</taxon>
        <taxon>Fungi</taxon>
        <taxon>Dikarya</taxon>
        <taxon>Ascomycota</taxon>
        <taxon>Pezizomycotina</taxon>
        <taxon>Sordariomycetes</taxon>
        <taxon>Sordariomycetidae</taxon>
        <taxon>Sordariales</taxon>
        <taxon>Chaetomiaceae</taxon>
        <taxon>Staphylotrichum</taxon>
    </lineage>
</organism>
<evidence type="ECO:0000256" key="5">
    <source>
        <dbReference type="ARBA" id="ARBA00015422"/>
    </source>
</evidence>
<dbReference type="Proteomes" id="UP001197093">
    <property type="component" value="Unassembled WGS sequence"/>
</dbReference>
<protein>
    <recommendedName>
        <fullName evidence="5 10">U3 small nucleolar RNA-associated protein 25</fullName>
        <shortName evidence="10">U3 snoRNA-associated protein 25</shortName>
    </recommendedName>
</protein>